<dbReference type="Pfam" id="PF01547">
    <property type="entry name" value="SBP_bac_1"/>
    <property type="match status" value="1"/>
</dbReference>
<proteinExistence type="predicted"/>
<sequence length="524" mass="59287">MRKLIILVLSLVFIGLVVSGCSNSKDASKDYVSEGPSDNFNEEGFPIVEEQITLKFFARKSPPNGPYNEMKMFNEYEQMTNIDIDWDDVPQDGFQERKSLEFSSGELPDAFYKSSITPLEAVEYGSSGVLIPLEGLLEEYAPNLTALYNEYPEIKSSITAPDGHIYALPAILTLNAARTDKIWINKTWLNNLELEAPTTPDELVSVLEAFRDNDPNGNGEKDEIPMTFRNFGQLLNSMIGSWGMIDQMGNHLMIEDGKVQFWMTDNRFKEYLQFLHKLYDENLMDRGVFTQEESNFVGNMASGNVGIFWNQTTDAFNKVKDDYTGISPIIGPDGDQLYSAGPIARDFGTFAITSKNEHPQATMRWIDHFFSEEGSIFFRYGIEGDTFHYDEEGLPEYTDEVLNSDQGLGPTIGQFTPWPGGGSPQFVTEKNASAINPPEAQEAQEMLDPFLPDPIYGTPIFDEDTTKEVDQIRQDMDQYFEESASKFITGDLSFDKWDDYVSTIEGMGLDRLTEIYQEAYDRTN</sequence>
<evidence type="ECO:0000313" key="1">
    <source>
        <dbReference type="EMBL" id="QGH33533.1"/>
    </source>
</evidence>
<keyword evidence="2" id="KW-1185">Reference proteome</keyword>
<gene>
    <name evidence="1" type="ORF">GI584_05650</name>
</gene>
<evidence type="ECO:0000313" key="2">
    <source>
        <dbReference type="Proteomes" id="UP000339690"/>
    </source>
</evidence>
<dbReference type="InterPro" id="IPR050490">
    <property type="entry name" value="Bact_solute-bd_prot1"/>
</dbReference>
<name>A0A5Q2THU3_9BACI</name>
<dbReference type="Proteomes" id="UP000339690">
    <property type="component" value="Chromosome"/>
</dbReference>
<reference evidence="1 2" key="1">
    <citation type="submission" date="2019-11" db="EMBL/GenBank/DDBJ databases">
        <title>Gracilibacillus salitolerans sp. nov., a moderate halophile isolated from a saline soil in northwest China.</title>
        <authorList>
            <person name="Gan L."/>
        </authorList>
    </citation>
    <scope>NUCLEOTIDE SEQUENCE [LARGE SCALE GENOMIC DNA]</scope>
    <source>
        <strain evidence="1 2">SCU50</strain>
    </source>
</reference>
<dbReference type="InterPro" id="IPR006059">
    <property type="entry name" value="SBP"/>
</dbReference>
<dbReference type="KEGG" id="grc:GI584_05650"/>
<dbReference type="SUPFAM" id="SSF53850">
    <property type="entry name" value="Periplasmic binding protein-like II"/>
    <property type="match status" value="1"/>
</dbReference>
<dbReference type="AlphaFoldDB" id="A0A5Q2THU3"/>
<dbReference type="Gene3D" id="3.40.190.10">
    <property type="entry name" value="Periplasmic binding protein-like II"/>
    <property type="match status" value="2"/>
</dbReference>
<dbReference type="PROSITE" id="PS51257">
    <property type="entry name" value="PROKAR_LIPOPROTEIN"/>
    <property type="match status" value="1"/>
</dbReference>
<protein>
    <submittedName>
        <fullName evidence="1">Extracellular solute-binding protein</fullName>
    </submittedName>
</protein>
<dbReference type="EMBL" id="CP045915">
    <property type="protein sequence ID" value="QGH33533.1"/>
    <property type="molecule type" value="Genomic_DNA"/>
</dbReference>
<dbReference type="PANTHER" id="PTHR43649">
    <property type="entry name" value="ARABINOSE-BINDING PROTEIN-RELATED"/>
    <property type="match status" value="1"/>
</dbReference>
<accession>A0A5Q2THU3</accession>
<dbReference type="RefSeq" id="WP_153790556.1">
    <property type="nucleotide sequence ID" value="NZ_CP045915.1"/>
</dbReference>
<organism evidence="1 2">
    <name type="scientific">Gracilibacillus salitolerans</name>
    <dbReference type="NCBI Taxonomy" id="2663022"/>
    <lineage>
        <taxon>Bacteria</taxon>
        <taxon>Bacillati</taxon>
        <taxon>Bacillota</taxon>
        <taxon>Bacilli</taxon>
        <taxon>Bacillales</taxon>
        <taxon>Bacillaceae</taxon>
        <taxon>Gracilibacillus</taxon>
    </lineage>
</organism>